<dbReference type="Proteomes" id="UP000189674">
    <property type="component" value="Chromosome"/>
</dbReference>
<evidence type="ECO:0000313" key="2">
    <source>
        <dbReference type="Proteomes" id="UP000189674"/>
    </source>
</evidence>
<accession>A0A1U9NIP4</accession>
<evidence type="ECO:0000313" key="1">
    <source>
        <dbReference type="EMBL" id="AQT67799.1"/>
    </source>
</evidence>
<dbReference type="KEGG" id="alus:STSP2_00949"/>
<protein>
    <recommendedName>
        <fullName evidence="3">DNA methyltransferase</fullName>
    </recommendedName>
</protein>
<sequence length="258" mass="29098">MVHLRREVFERYIKSVNDAYLKGDATEHTYRPAMQGLVEGLGENVHATNEPSRIRCGAPDFVVTRSRYGNHQTVGYIECKDLGADLRKIEKSEQIKKRYLPSLHNMILTDYVKFRWYVGGELRETAELAREGAGGKFVLSDEGVERVGEMLGQFMNVGVERIGSSKELAKRLGGMTRLMREIIKQTFEKESEKGSLHGQFDAFRKVLLHDLGEDEFADMYAQTIAYGLFAARCHINDVAAYGGKKGRAEGEKVSDPLN</sequence>
<evidence type="ECO:0008006" key="3">
    <source>
        <dbReference type="Google" id="ProtNLM"/>
    </source>
</evidence>
<gene>
    <name evidence="1" type="ORF">STSP2_00949</name>
</gene>
<reference evidence="2" key="1">
    <citation type="submission" date="2017-02" db="EMBL/GenBank/DDBJ databases">
        <title>Comparative genomics and description of representatives of a novel lineage of planctomycetes thriving in anoxic sediments.</title>
        <authorList>
            <person name="Spring S."/>
            <person name="Bunk B."/>
            <person name="Sproer C."/>
        </authorList>
    </citation>
    <scope>NUCLEOTIDE SEQUENCE [LARGE SCALE GENOMIC DNA]</scope>
    <source>
        <strain evidence="2">ST-NAGAB-D1</strain>
    </source>
</reference>
<dbReference type="STRING" id="1936003.STSP2_00949"/>
<dbReference type="RefSeq" id="WP_146660280.1">
    <property type="nucleotide sequence ID" value="NZ_CP019791.1"/>
</dbReference>
<keyword evidence="2" id="KW-1185">Reference proteome</keyword>
<dbReference type="EMBL" id="CP019791">
    <property type="protein sequence ID" value="AQT67799.1"/>
    <property type="molecule type" value="Genomic_DNA"/>
</dbReference>
<organism evidence="1 2">
    <name type="scientific">Anaerohalosphaera lusitana</name>
    <dbReference type="NCBI Taxonomy" id="1936003"/>
    <lineage>
        <taxon>Bacteria</taxon>
        <taxon>Pseudomonadati</taxon>
        <taxon>Planctomycetota</taxon>
        <taxon>Phycisphaerae</taxon>
        <taxon>Sedimentisphaerales</taxon>
        <taxon>Anaerohalosphaeraceae</taxon>
        <taxon>Anaerohalosphaera</taxon>
    </lineage>
</organism>
<dbReference type="OrthoDB" id="9758243at2"/>
<name>A0A1U9NIP4_9BACT</name>
<proteinExistence type="predicted"/>
<dbReference type="AlphaFoldDB" id="A0A1U9NIP4"/>